<proteinExistence type="predicted"/>
<feature type="region of interest" description="Disordered" evidence="1">
    <location>
        <begin position="45"/>
        <end position="69"/>
    </location>
</feature>
<accession>A0A848LF35</accession>
<evidence type="ECO:0000313" key="3">
    <source>
        <dbReference type="EMBL" id="NMO16892.1"/>
    </source>
</evidence>
<dbReference type="EMBL" id="JABBJJ010000081">
    <property type="protein sequence ID" value="NMO16892.1"/>
    <property type="molecule type" value="Genomic_DNA"/>
</dbReference>
<dbReference type="AlphaFoldDB" id="A0A848LF35"/>
<name>A0A848LF35_9BACT</name>
<protein>
    <submittedName>
        <fullName evidence="3">Uncharacterized protein</fullName>
    </submittedName>
</protein>
<evidence type="ECO:0000256" key="1">
    <source>
        <dbReference type="SAM" id="MobiDB-lite"/>
    </source>
</evidence>
<keyword evidence="2" id="KW-0472">Membrane</keyword>
<keyword evidence="4" id="KW-1185">Reference proteome</keyword>
<dbReference type="RefSeq" id="WP_169346178.1">
    <property type="nucleotide sequence ID" value="NZ_JABBJJ010000081.1"/>
</dbReference>
<sequence>MEILGFTVVGVIIFFALIFAVIIGGAFGNKQLKHLRELTEQQRAAGLTGDSTMNDPHAMDYDDKRHVPA</sequence>
<feature type="compositionally biased region" description="Basic and acidic residues" evidence="1">
    <location>
        <begin position="57"/>
        <end position="69"/>
    </location>
</feature>
<gene>
    <name evidence="3" type="ORF">HG543_18805</name>
</gene>
<feature type="transmembrane region" description="Helical" evidence="2">
    <location>
        <begin position="6"/>
        <end position="27"/>
    </location>
</feature>
<evidence type="ECO:0000256" key="2">
    <source>
        <dbReference type="SAM" id="Phobius"/>
    </source>
</evidence>
<keyword evidence="2" id="KW-0812">Transmembrane</keyword>
<organism evidence="3 4">
    <name type="scientific">Pyxidicoccus fallax</name>
    <dbReference type="NCBI Taxonomy" id="394095"/>
    <lineage>
        <taxon>Bacteria</taxon>
        <taxon>Pseudomonadati</taxon>
        <taxon>Myxococcota</taxon>
        <taxon>Myxococcia</taxon>
        <taxon>Myxococcales</taxon>
        <taxon>Cystobacterineae</taxon>
        <taxon>Myxococcaceae</taxon>
        <taxon>Pyxidicoccus</taxon>
    </lineage>
</organism>
<keyword evidence="2" id="KW-1133">Transmembrane helix</keyword>
<evidence type="ECO:0000313" key="4">
    <source>
        <dbReference type="Proteomes" id="UP000518300"/>
    </source>
</evidence>
<comment type="caution">
    <text evidence="3">The sequence shown here is derived from an EMBL/GenBank/DDBJ whole genome shotgun (WGS) entry which is preliminary data.</text>
</comment>
<reference evidence="3 4" key="1">
    <citation type="submission" date="2020-04" db="EMBL/GenBank/DDBJ databases">
        <title>Draft genome of Pyxidicoccus fallax type strain.</title>
        <authorList>
            <person name="Whitworth D.E."/>
        </authorList>
    </citation>
    <scope>NUCLEOTIDE SEQUENCE [LARGE SCALE GENOMIC DNA]</scope>
    <source>
        <strain evidence="3 4">DSM 14698</strain>
    </source>
</reference>
<dbReference type="Proteomes" id="UP000518300">
    <property type="component" value="Unassembled WGS sequence"/>
</dbReference>